<protein>
    <submittedName>
        <fullName evidence="1">Uncharacterized protein</fullName>
    </submittedName>
</protein>
<sequence>MIRFENAAGVLDLSENTTISLEIQSPLFRFDSVPGTTSYSFSVPWTPGNLRRLNFPHLRAAQGETIAPEPYDCYIDEVLWRRGSLLYKEADEQKRVWSYTFAADAADLQARIAGRTLRQLELGRVLLELRPDAAAYALPTMHHPQFYGGKNKPFEQAGGLVNDYRNGVYRTNTPAAWQYPIVPFPRLVYLLRAVFGALGYQVEGEWLADAAQLVCYSDRAVEVLAAPNDPVPVLPADFALAEHVPDMGVGEFLVSLQKLFGLMFLFHPVRPRVRIGRLRDVVAEPGYLERTAGPGRLSPALGGGFLLKMALADDELNKTLDTSWAQLRIGAGQTTIDSAAGTLHMVVATDPADNSRRHVPGILAKGSSPAFEAGLESRAGLHLLYDFGVTADQDGQTYPLASSASPDPDRLPGLDWPDLYFHQYSAWLGFLDRAGSEQRTASFRVADLLALDPARKELVNYRKYLWEKVSVSLNTSRRLESARFTYRPIRL</sequence>
<organism evidence="1 2">
    <name type="scientific">Hymenobacter amundsenii</name>
    <dbReference type="NCBI Taxonomy" id="2006685"/>
    <lineage>
        <taxon>Bacteria</taxon>
        <taxon>Pseudomonadati</taxon>
        <taxon>Bacteroidota</taxon>
        <taxon>Cytophagia</taxon>
        <taxon>Cytophagales</taxon>
        <taxon>Hymenobacteraceae</taxon>
        <taxon>Hymenobacter</taxon>
    </lineage>
</organism>
<dbReference type="OrthoDB" id="1287238at2"/>
<accession>A0A246FJW9</accession>
<dbReference type="Proteomes" id="UP000197277">
    <property type="component" value="Unassembled WGS sequence"/>
</dbReference>
<evidence type="ECO:0000313" key="1">
    <source>
        <dbReference type="EMBL" id="OWP62874.1"/>
    </source>
</evidence>
<keyword evidence="2" id="KW-1185">Reference proteome</keyword>
<gene>
    <name evidence="1" type="ORF">CDA63_11695</name>
</gene>
<reference evidence="1 2" key="1">
    <citation type="submission" date="2017-06" db="EMBL/GenBank/DDBJ databases">
        <title>Hymenobacter amundsenii sp. nov. isolated from regoliths in Antarctica.</title>
        <authorList>
            <person name="Sedlacek I."/>
            <person name="Kralova S."/>
            <person name="Pantucek R."/>
            <person name="Svec P."/>
            <person name="Holochova P."/>
            <person name="Stankova E."/>
            <person name="Vrbovska V."/>
            <person name="Busse H.-J."/>
        </authorList>
    </citation>
    <scope>NUCLEOTIDE SEQUENCE [LARGE SCALE GENOMIC DNA]</scope>
    <source>
        <strain evidence="1 2">CCM 8682</strain>
    </source>
</reference>
<dbReference type="RefSeq" id="WP_088464637.1">
    <property type="nucleotide sequence ID" value="NZ_NIRR01000018.1"/>
</dbReference>
<evidence type="ECO:0000313" key="2">
    <source>
        <dbReference type="Proteomes" id="UP000197277"/>
    </source>
</evidence>
<dbReference type="AlphaFoldDB" id="A0A246FJW9"/>
<name>A0A246FJW9_9BACT</name>
<proteinExistence type="predicted"/>
<dbReference type="EMBL" id="NIRR01000018">
    <property type="protein sequence ID" value="OWP62874.1"/>
    <property type="molecule type" value="Genomic_DNA"/>
</dbReference>
<comment type="caution">
    <text evidence="1">The sequence shown here is derived from an EMBL/GenBank/DDBJ whole genome shotgun (WGS) entry which is preliminary data.</text>
</comment>